<dbReference type="Proteomes" id="UP000284841">
    <property type="component" value="Unassembled WGS sequence"/>
</dbReference>
<comment type="similarity">
    <text evidence="1">Belongs to the phosphate acetyltransferase and butyryltransferase family.</text>
</comment>
<keyword evidence="2 5" id="KW-0808">Transferase</keyword>
<dbReference type="InterPro" id="IPR012147">
    <property type="entry name" value="P_Ac_Bu_trans"/>
</dbReference>
<dbReference type="Pfam" id="PF01515">
    <property type="entry name" value="PTA_PTB"/>
    <property type="match status" value="1"/>
</dbReference>
<reference evidence="5 6" key="1">
    <citation type="submission" date="2018-08" db="EMBL/GenBank/DDBJ databases">
        <title>A genome reference for cultivated species of the human gut microbiota.</title>
        <authorList>
            <person name="Zou Y."/>
            <person name="Xue W."/>
            <person name="Luo G."/>
        </authorList>
    </citation>
    <scope>NUCLEOTIDE SEQUENCE [LARGE SCALE GENOMIC DNA]</scope>
    <source>
        <strain evidence="5 6">AM07-24</strain>
    </source>
</reference>
<dbReference type="RefSeq" id="WP_118333656.1">
    <property type="nucleotide sequence ID" value="NZ_AP025567.1"/>
</dbReference>
<dbReference type="PIRSF" id="PIRSF000428">
    <property type="entry name" value="P_Ac_trans"/>
    <property type="match status" value="1"/>
</dbReference>
<dbReference type="GO" id="GO:0016746">
    <property type="term" value="F:acyltransferase activity"/>
    <property type="evidence" value="ECO:0007669"/>
    <property type="project" value="UniProtKB-KW"/>
</dbReference>
<dbReference type="PANTHER" id="PTHR43356">
    <property type="entry name" value="PHOSPHATE ACETYLTRANSFERASE"/>
    <property type="match status" value="1"/>
</dbReference>
<evidence type="ECO:0000259" key="4">
    <source>
        <dbReference type="Pfam" id="PF01515"/>
    </source>
</evidence>
<feature type="domain" description="Phosphate acetyl/butaryl transferase" evidence="4">
    <location>
        <begin position="83"/>
        <end position="296"/>
    </location>
</feature>
<sequence length="300" mass="32188">MAYSKFSEMVEKCKENPHTKTVAVAGAADEHVLCAIIEAEKINLVKPILIGNVAEIETVLRKLGEVPEDYKIINAETAADCGIEAVELIKKGEAEFIMKGMVDTKDVLKPLVKKENGLHTGRAMCVFAYTEVPQMNKLLAVSDGGMIPYPTLEQKQDIILNCVEVLHKLGVENPSVAVLAAVEKVNPKMVETTDAVALVEMNKNGEIPGCDVVGPISFDIAMSKEIAAVKKYDCPYCGEFDMFLTPTIAAGNMMHKAMVLCGGSKMAGVVIGAKVPVVLTSRSASTEEKFVSLALASLIS</sequence>
<name>A0A415E754_9FIRM</name>
<gene>
    <name evidence="5" type="ORF">DW099_02935</name>
</gene>
<keyword evidence="3" id="KW-0012">Acyltransferase</keyword>
<dbReference type="STRING" id="1776384.GCA_900086585_02895"/>
<comment type="caution">
    <text evidence="5">The sequence shown here is derived from an EMBL/GenBank/DDBJ whole genome shotgun (WGS) entry which is preliminary data.</text>
</comment>
<dbReference type="SUPFAM" id="SSF53659">
    <property type="entry name" value="Isocitrate/Isopropylmalate dehydrogenase-like"/>
    <property type="match status" value="1"/>
</dbReference>
<evidence type="ECO:0000313" key="6">
    <source>
        <dbReference type="Proteomes" id="UP000284841"/>
    </source>
</evidence>
<evidence type="ECO:0000256" key="2">
    <source>
        <dbReference type="ARBA" id="ARBA00022679"/>
    </source>
</evidence>
<dbReference type="PANTHER" id="PTHR43356:SF2">
    <property type="entry name" value="PHOSPHATE ACETYLTRANSFERASE"/>
    <property type="match status" value="1"/>
</dbReference>
<dbReference type="AlphaFoldDB" id="A0A415E754"/>
<accession>A0A415E754</accession>
<dbReference type="OrthoDB" id="9774179at2"/>
<proteinExistence type="inferred from homology"/>
<evidence type="ECO:0000256" key="3">
    <source>
        <dbReference type="ARBA" id="ARBA00023315"/>
    </source>
</evidence>
<evidence type="ECO:0000256" key="1">
    <source>
        <dbReference type="ARBA" id="ARBA00005656"/>
    </source>
</evidence>
<dbReference type="InterPro" id="IPR002505">
    <property type="entry name" value="PTA_PTB"/>
</dbReference>
<dbReference type="Gene3D" id="3.40.718.10">
    <property type="entry name" value="Isopropylmalate Dehydrogenase"/>
    <property type="match status" value="1"/>
</dbReference>
<dbReference type="EMBL" id="QRMS01000001">
    <property type="protein sequence ID" value="RHJ89544.1"/>
    <property type="molecule type" value="Genomic_DNA"/>
</dbReference>
<evidence type="ECO:0000313" key="5">
    <source>
        <dbReference type="EMBL" id="RHJ89544.1"/>
    </source>
</evidence>
<organism evidence="5 6">
    <name type="scientific">Emergencia timonensis</name>
    <dbReference type="NCBI Taxonomy" id="1776384"/>
    <lineage>
        <taxon>Bacteria</taxon>
        <taxon>Bacillati</taxon>
        <taxon>Bacillota</taxon>
        <taxon>Clostridia</taxon>
        <taxon>Peptostreptococcales</taxon>
        <taxon>Anaerovoracaceae</taxon>
        <taxon>Emergencia</taxon>
    </lineage>
</organism>
<protein>
    <submittedName>
        <fullName evidence="5">Phosphate butyryltransferase</fullName>
    </submittedName>
</protein>
<keyword evidence="6" id="KW-1185">Reference proteome</keyword>
<dbReference type="InterPro" id="IPR050500">
    <property type="entry name" value="Phos_Acetyltrans/Butyryltrans"/>
</dbReference>